<evidence type="ECO:0000256" key="2">
    <source>
        <dbReference type="ARBA" id="ARBA00023315"/>
    </source>
</evidence>
<dbReference type="OrthoDB" id="9803035at2"/>
<keyword evidence="1 4" id="KW-0808">Transferase</keyword>
<keyword evidence="2 4" id="KW-0012">Acyltransferase</keyword>
<feature type="domain" description="Phospholipid/glycerol acyltransferase" evidence="3">
    <location>
        <begin position="34"/>
        <end position="146"/>
    </location>
</feature>
<dbReference type="RefSeq" id="WP_117521399.1">
    <property type="nucleotide sequence ID" value="NZ_AP031484.1"/>
</dbReference>
<evidence type="ECO:0000313" key="4">
    <source>
        <dbReference type="EMBL" id="RGB76429.1"/>
    </source>
</evidence>
<reference evidence="4 5" key="1">
    <citation type="submission" date="2018-08" db="EMBL/GenBank/DDBJ databases">
        <title>A genome reference for cultivated species of the human gut microbiota.</title>
        <authorList>
            <person name="Zou Y."/>
            <person name="Xue W."/>
            <person name="Luo G."/>
        </authorList>
    </citation>
    <scope>NUCLEOTIDE SEQUENCE [LARGE SCALE GENOMIC DNA]</scope>
    <source>
        <strain evidence="4 5">OF01-3</strain>
    </source>
</reference>
<sequence>MLYRFLRVFVKVFIRPLFRLELRGTENLPEDNGFILCANHWSNWDPVFIAIMMTWPIRFMGKKELFTNPLLGGFLRKLGVFPINREGRDLKSMKYAIGLVNDNQTLGIFPEGTRVDEISRSNLKEGVSYIALKAKCDLVPIEIISSYKPFQKTIIKINKPIKIDQYLSLKSKEAMKDITDEIYKGIYQSRLS</sequence>
<organism evidence="4 5">
    <name type="scientific">Anaerococcus nagyae</name>
    <dbReference type="NCBI Taxonomy" id="1755241"/>
    <lineage>
        <taxon>Bacteria</taxon>
        <taxon>Bacillati</taxon>
        <taxon>Bacillota</taxon>
        <taxon>Tissierellia</taxon>
        <taxon>Tissierellales</taxon>
        <taxon>Peptoniphilaceae</taxon>
        <taxon>Anaerococcus</taxon>
    </lineage>
</organism>
<evidence type="ECO:0000256" key="1">
    <source>
        <dbReference type="ARBA" id="ARBA00022679"/>
    </source>
</evidence>
<dbReference type="EMBL" id="QVEU01000003">
    <property type="protein sequence ID" value="RGB76429.1"/>
    <property type="molecule type" value="Genomic_DNA"/>
</dbReference>
<evidence type="ECO:0000313" key="5">
    <source>
        <dbReference type="Proteomes" id="UP000261011"/>
    </source>
</evidence>
<accession>A0A3E2TIG0</accession>
<dbReference type="Proteomes" id="UP000261011">
    <property type="component" value="Unassembled WGS sequence"/>
</dbReference>
<dbReference type="CDD" id="cd07989">
    <property type="entry name" value="LPLAT_AGPAT-like"/>
    <property type="match status" value="1"/>
</dbReference>
<dbReference type="InterPro" id="IPR002123">
    <property type="entry name" value="Plipid/glycerol_acylTrfase"/>
</dbReference>
<dbReference type="SMART" id="SM00563">
    <property type="entry name" value="PlsC"/>
    <property type="match status" value="1"/>
</dbReference>
<dbReference type="SUPFAM" id="SSF69593">
    <property type="entry name" value="Glycerol-3-phosphate (1)-acyltransferase"/>
    <property type="match status" value="1"/>
</dbReference>
<gene>
    <name evidence="4" type="ORF">DXA39_04470</name>
</gene>
<dbReference type="Pfam" id="PF01553">
    <property type="entry name" value="Acyltransferase"/>
    <property type="match status" value="1"/>
</dbReference>
<dbReference type="PANTHER" id="PTHR10434">
    <property type="entry name" value="1-ACYL-SN-GLYCEROL-3-PHOSPHATE ACYLTRANSFERASE"/>
    <property type="match status" value="1"/>
</dbReference>
<proteinExistence type="predicted"/>
<comment type="caution">
    <text evidence="4">The sequence shown here is derived from an EMBL/GenBank/DDBJ whole genome shotgun (WGS) entry which is preliminary data.</text>
</comment>
<evidence type="ECO:0000259" key="3">
    <source>
        <dbReference type="SMART" id="SM00563"/>
    </source>
</evidence>
<dbReference type="GO" id="GO:0003841">
    <property type="term" value="F:1-acylglycerol-3-phosphate O-acyltransferase activity"/>
    <property type="evidence" value="ECO:0007669"/>
    <property type="project" value="TreeGrafter"/>
</dbReference>
<name>A0A3E2TIG0_9FIRM</name>
<protein>
    <submittedName>
        <fullName evidence="4">1-acyl-sn-glycerol-3-phosphate acyltransferase</fullName>
    </submittedName>
</protein>
<dbReference type="PANTHER" id="PTHR10434:SF11">
    <property type="entry name" value="1-ACYL-SN-GLYCEROL-3-PHOSPHATE ACYLTRANSFERASE"/>
    <property type="match status" value="1"/>
</dbReference>
<keyword evidence="5" id="KW-1185">Reference proteome</keyword>
<dbReference type="GO" id="GO:0006654">
    <property type="term" value="P:phosphatidic acid biosynthetic process"/>
    <property type="evidence" value="ECO:0007669"/>
    <property type="project" value="TreeGrafter"/>
</dbReference>
<dbReference type="AlphaFoldDB" id="A0A3E2TIG0"/>